<dbReference type="Proteomes" id="UP000221080">
    <property type="component" value="Chromosome 8"/>
</dbReference>
<keyword evidence="1" id="KW-1185">Reference proteome</keyword>
<reference evidence="1" key="1">
    <citation type="journal article" date="2016" name="Nat. Commun.">
        <title>The channel catfish genome sequence provides insights into the evolution of scale formation in teleosts.</title>
        <authorList>
            <person name="Liu Z."/>
            <person name="Liu S."/>
            <person name="Yao J."/>
            <person name="Bao L."/>
            <person name="Zhang J."/>
            <person name="Li Y."/>
            <person name="Jiang C."/>
            <person name="Sun L."/>
            <person name="Wang R."/>
            <person name="Zhang Y."/>
            <person name="Zhou T."/>
            <person name="Zeng Q."/>
            <person name="Fu Q."/>
            <person name="Gao S."/>
            <person name="Li N."/>
            <person name="Koren S."/>
            <person name="Jiang Y."/>
            <person name="Zimin A."/>
            <person name="Xu P."/>
            <person name="Phillippy A.M."/>
            <person name="Geng X."/>
            <person name="Song L."/>
            <person name="Sun F."/>
            <person name="Li C."/>
            <person name="Wang X."/>
            <person name="Chen A."/>
            <person name="Jin Y."/>
            <person name="Yuan Z."/>
            <person name="Yang Y."/>
            <person name="Tan S."/>
            <person name="Peatman E."/>
            <person name="Lu J."/>
            <person name="Qin Z."/>
            <person name="Dunham R."/>
            <person name="Li Z."/>
            <person name="Sonstegard T."/>
            <person name="Feng J."/>
            <person name="Danzmann R.G."/>
            <person name="Schroeder S."/>
            <person name="Scheffler B."/>
            <person name="Duke M.V."/>
            <person name="Ballard L."/>
            <person name="Kucuktas H."/>
            <person name="Kaltenboeck L."/>
            <person name="Liu H."/>
            <person name="Armbruster J."/>
            <person name="Xie Y."/>
            <person name="Kirby M.L."/>
            <person name="Tian Y."/>
            <person name="Flanagan M.E."/>
            <person name="Mu W."/>
            <person name="Waldbieser G.C."/>
        </authorList>
    </citation>
    <scope>NUCLEOTIDE SEQUENCE [LARGE SCALE GENOMIC DNA]</scope>
    <source>
        <strain evidence="1">SDA103</strain>
    </source>
</reference>
<organism evidence="3">
    <name type="scientific">Ictalurus punctatus</name>
    <name type="common">Channel catfish</name>
    <name type="synonym">Silurus punctatus</name>
    <dbReference type="NCBI Taxonomy" id="7998"/>
    <lineage>
        <taxon>Eukaryota</taxon>
        <taxon>Metazoa</taxon>
        <taxon>Chordata</taxon>
        <taxon>Craniata</taxon>
        <taxon>Vertebrata</taxon>
        <taxon>Euteleostomi</taxon>
        <taxon>Actinopterygii</taxon>
        <taxon>Neopterygii</taxon>
        <taxon>Teleostei</taxon>
        <taxon>Ostariophysi</taxon>
        <taxon>Siluriformes</taxon>
        <taxon>Ictaluridae</taxon>
        <taxon>Ictalurus</taxon>
    </lineage>
</organism>
<evidence type="ECO:0000313" key="2">
    <source>
        <dbReference type="RefSeq" id="XP_017329011.3"/>
    </source>
</evidence>
<dbReference type="GeneID" id="108268498"/>
<reference evidence="2 3" key="2">
    <citation type="submission" date="2023-07" db="UniProtKB">
        <authorList>
            <consortium name="RefSeq"/>
        </authorList>
    </citation>
    <scope>IDENTIFICATION</scope>
    <source>
        <tissue evidence="2 3">Blood</tissue>
    </source>
</reference>
<sequence length="271" mass="30625">MTVLEQLEVQKSNTSGNAQVEHLHKLQAPAPPTVPRRGRKLLPAQQERLERIKAHQPNINTPCGTRWVTEYTENFGLPQPVRLTPEKTAHWKASIFYSTRNPHSADKCRHTEYQALYSPETDQCLQTDQCSQTDQCLPPPLGKATARHCPKASTLRGAPPTASTKALPGRKLLPAQQERLERIKAHQPDINTPCGTRWVTKYTENVGSPQIVRLPRAPKKTACRLASTFRSIPNPHFGDKYRRSEYQAIYGPEIRTAQFNLTLYRQLHGTA</sequence>
<name>A0A2D0REP2_ICTPU</name>
<dbReference type="OrthoDB" id="8980908at2759"/>
<dbReference type="RefSeq" id="XP_017329011.3">
    <property type="nucleotide sequence ID" value="XM_017473522.3"/>
</dbReference>
<dbReference type="RefSeq" id="XP_017329012.3">
    <property type="nucleotide sequence ID" value="XM_017473523.3"/>
</dbReference>
<evidence type="ECO:0000313" key="1">
    <source>
        <dbReference type="Proteomes" id="UP000221080"/>
    </source>
</evidence>
<dbReference type="AlphaFoldDB" id="A0A2D0REP2"/>
<proteinExistence type="predicted"/>
<evidence type="ECO:0000313" key="3">
    <source>
        <dbReference type="RefSeq" id="XP_017329012.3"/>
    </source>
</evidence>
<dbReference type="KEGG" id="ipu:108268498"/>
<accession>A0A2D0REP2</accession>
<gene>
    <name evidence="2 3" type="primary">LOC108268498</name>
</gene>
<protein>
    <submittedName>
        <fullName evidence="2 3">Uncharacterized protein LOC108268498</fullName>
    </submittedName>
</protein>